<dbReference type="InterPro" id="IPR012914">
    <property type="entry name" value="PucR_dom"/>
</dbReference>
<dbReference type="InterPro" id="IPR025736">
    <property type="entry name" value="PucR_C-HTH_dom"/>
</dbReference>
<feature type="domain" description="Purine catabolism PurC-like" evidence="1">
    <location>
        <begin position="7"/>
        <end position="124"/>
    </location>
</feature>
<dbReference type="InterPro" id="IPR051448">
    <property type="entry name" value="CdaR-like_regulators"/>
</dbReference>
<evidence type="ECO:0000313" key="3">
    <source>
        <dbReference type="EMBL" id="AVK96844.1"/>
    </source>
</evidence>
<gene>
    <name evidence="3" type="ORF">LS41612_11530</name>
    <name evidence="4" type="ORF">NCTC10338_02419</name>
</gene>
<feature type="domain" description="PucR C-terminal helix-turn-helix" evidence="2">
    <location>
        <begin position="476"/>
        <end position="532"/>
    </location>
</feature>
<evidence type="ECO:0000259" key="2">
    <source>
        <dbReference type="Pfam" id="PF13556"/>
    </source>
</evidence>
<proteinExistence type="predicted"/>
<dbReference type="EMBL" id="CP019980">
    <property type="protein sequence ID" value="AVK96844.1"/>
    <property type="molecule type" value="Genomic_DNA"/>
</dbReference>
<dbReference type="Proteomes" id="UP000255295">
    <property type="component" value="Unassembled WGS sequence"/>
</dbReference>
<organism evidence="3 5">
    <name type="scientific">Lysinibacillus sphaericus</name>
    <name type="common">Bacillus sphaericus</name>
    <dbReference type="NCBI Taxonomy" id="1421"/>
    <lineage>
        <taxon>Bacteria</taxon>
        <taxon>Bacillati</taxon>
        <taxon>Bacillota</taxon>
        <taxon>Bacilli</taxon>
        <taxon>Bacillales</taxon>
        <taxon>Bacillaceae</taxon>
        <taxon>Lysinibacillus</taxon>
    </lineage>
</organism>
<name>A0A2S0K0S3_LYSSH</name>
<dbReference type="Proteomes" id="UP000238825">
    <property type="component" value="Chromosome"/>
</dbReference>
<evidence type="ECO:0000313" key="5">
    <source>
        <dbReference type="Proteomes" id="UP000238825"/>
    </source>
</evidence>
<dbReference type="Pfam" id="PF13556">
    <property type="entry name" value="HTH_30"/>
    <property type="match status" value="1"/>
</dbReference>
<reference evidence="3 5" key="1">
    <citation type="submission" date="2017-03" db="EMBL/GenBank/DDBJ databases">
        <title>The whole genome sequencing and assembly of Lysinibacillus sphaericus DSM 28T strain.</title>
        <authorList>
            <person name="Lee Y.-J."/>
            <person name="Yi H."/>
            <person name="Bahn Y.-S."/>
            <person name="Kim J.F."/>
            <person name="Lee D.-W."/>
        </authorList>
    </citation>
    <scope>NUCLEOTIDE SEQUENCE [LARGE SCALE GENOMIC DNA]</scope>
    <source>
        <strain evidence="3 5">DSM 28</strain>
    </source>
</reference>
<dbReference type="Pfam" id="PF07905">
    <property type="entry name" value="PucR"/>
    <property type="match status" value="1"/>
</dbReference>
<dbReference type="EMBL" id="UFSZ01000001">
    <property type="protein sequence ID" value="SUV17322.1"/>
    <property type="molecule type" value="Genomic_DNA"/>
</dbReference>
<dbReference type="PANTHER" id="PTHR33744">
    <property type="entry name" value="CARBOHYDRATE DIACID REGULATOR"/>
    <property type="match status" value="1"/>
</dbReference>
<dbReference type="InterPro" id="IPR042070">
    <property type="entry name" value="PucR_C-HTH_sf"/>
</dbReference>
<dbReference type="PANTHER" id="PTHR33744:SF1">
    <property type="entry name" value="DNA-BINDING TRANSCRIPTIONAL ACTIVATOR ADER"/>
    <property type="match status" value="1"/>
</dbReference>
<evidence type="ECO:0000259" key="1">
    <source>
        <dbReference type="Pfam" id="PF07905"/>
    </source>
</evidence>
<dbReference type="AlphaFoldDB" id="A0A2S0K0S3"/>
<evidence type="ECO:0000313" key="6">
    <source>
        <dbReference type="Proteomes" id="UP000255295"/>
    </source>
</evidence>
<sequence>MFITISDVLNMEGFEDVEVLAGETGLSRRVENVYFMEVPDIYAYIDQNGLLLTTLYPVADKPEHIETLIPKLAELNLAGIAIKPGRYVAEIPTIMVEQANELGIPLMKLPHGANLSTLTNQVLTKFLDVKTSLLEFRNKMHQQLLELLLEGTDVNKFVHSIASLVNAPVLLLNNDFEYVGSSLHNEHKISIQHKAYNSDASKSTFSVQVDDTVYDKNDLFIQCIFAGGNDYGFLVILLEKEKNLTEDLIIAIEQASFIIAFLFQTEQTLLQKERNHLSSFVRDIFHNQYTSQTEMIEKAKVFRWNLQFPLVLVSIKTNEKDSEKKLAIFHKMLDSGLIEGSASKMVDVPIENCKVLYINDSLVCFISLVSEKNVRKKLQNLGDTIVTLFEKNGHLGVSISDTVHHFNQMKEYYDNSTLVFQVYKELLQKQSYVHFYGDIGLFRLFHYVDNLYMLEDFVTEKLGKVFEYDKKKNTNLLETLKYYIKNNTNVQKTADDMFVHYNTMRYRINKLKELGIDGEDGFELTEISLAYQLHRYLQLKKG</sequence>
<reference evidence="4 6" key="2">
    <citation type="submission" date="2018-06" db="EMBL/GenBank/DDBJ databases">
        <authorList>
            <consortium name="Pathogen Informatics"/>
            <person name="Doyle S."/>
        </authorList>
    </citation>
    <scope>NUCLEOTIDE SEQUENCE [LARGE SCALE GENOMIC DNA]</scope>
    <source>
        <strain evidence="4 6">NCTC10338</strain>
    </source>
</reference>
<accession>A0A2S0K0S3</accession>
<evidence type="ECO:0000313" key="4">
    <source>
        <dbReference type="EMBL" id="SUV17322.1"/>
    </source>
</evidence>
<protein>
    <submittedName>
        <fullName evidence="3">PucR family transcriptional regulator</fullName>
    </submittedName>
    <submittedName>
        <fullName evidence="4">Transcriptional regulator, CdaR</fullName>
    </submittedName>
</protein>
<dbReference type="RefSeq" id="WP_024364801.1">
    <property type="nucleotide sequence ID" value="NZ_BJNS01000065.1"/>
</dbReference>
<dbReference type="Gene3D" id="1.10.10.2840">
    <property type="entry name" value="PucR C-terminal helix-turn-helix domain"/>
    <property type="match status" value="1"/>
</dbReference>
<dbReference type="GeneID" id="48276829"/>